<evidence type="ECO:0000256" key="1">
    <source>
        <dbReference type="SAM" id="MobiDB-lite"/>
    </source>
</evidence>
<gene>
    <name evidence="2" type="ORF">XENOCAPTIV_018309</name>
</gene>
<organism evidence="2 3">
    <name type="scientific">Xenoophorus captivus</name>
    <dbReference type="NCBI Taxonomy" id="1517983"/>
    <lineage>
        <taxon>Eukaryota</taxon>
        <taxon>Metazoa</taxon>
        <taxon>Chordata</taxon>
        <taxon>Craniata</taxon>
        <taxon>Vertebrata</taxon>
        <taxon>Euteleostomi</taxon>
        <taxon>Actinopterygii</taxon>
        <taxon>Neopterygii</taxon>
        <taxon>Teleostei</taxon>
        <taxon>Neoteleostei</taxon>
        <taxon>Acanthomorphata</taxon>
        <taxon>Ovalentaria</taxon>
        <taxon>Atherinomorphae</taxon>
        <taxon>Cyprinodontiformes</taxon>
        <taxon>Goodeidae</taxon>
        <taxon>Xenoophorus</taxon>
    </lineage>
</organism>
<keyword evidence="3" id="KW-1185">Reference proteome</keyword>
<comment type="caution">
    <text evidence="2">The sequence shown here is derived from an EMBL/GenBank/DDBJ whole genome shotgun (WGS) entry which is preliminary data.</text>
</comment>
<feature type="region of interest" description="Disordered" evidence="1">
    <location>
        <begin position="307"/>
        <end position="341"/>
    </location>
</feature>
<evidence type="ECO:0000313" key="3">
    <source>
        <dbReference type="Proteomes" id="UP001434883"/>
    </source>
</evidence>
<evidence type="ECO:0000313" key="2">
    <source>
        <dbReference type="EMBL" id="MEQ2193927.1"/>
    </source>
</evidence>
<feature type="compositionally biased region" description="Basic and acidic residues" evidence="1">
    <location>
        <begin position="327"/>
        <end position="341"/>
    </location>
</feature>
<feature type="compositionally biased region" description="Polar residues" evidence="1">
    <location>
        <begin position="80"/>
        <end position="91"/>
    </location>
</feature>
<feature type="region of interest" description="Disordered" evidence="1">
    <location>
        <begin position="218"/>
        <end position="277"/>
    </location>
</feature>
<proteinExistence type="predicted"/>
<feature type="region of interest" description="Disordered" evidence="1">
    <location>
        <begin position="80"/>
        <end position="158"/>
    </location>
</feature>
<name>A0ABV0QEV0_9TELE</name>
<protein>
    <submittedName>
        <fullName evidence="2">Uncharacterized protein</fullName>
    </submittedName>
</protein>
<reference evidence="2 3" key="1">
    <citation type="submission" date="2021-06" db="EMBL/GenBank/DDBJ databases">
        <authorList>
            <person name="Palmer J.M."/>
        </authorList>
    </citation>
    <scope>NUCLEOTIDE SEQUENCE [LARGE SCALE GENOMIC DNA]</scope>
    <source>
        <strain evidence="2 3">XC_2019</strain>
        <tissue evidence="2">Muscle</tissue>
    </source>
</reference>
<feature type="non-terminal residue" evidence="2">
    <location>
        <position position="1"/>
    </location>
</feature>
<dbReference type="Proteomes" id="UP001434883">
    <property type="component" value="Unassembled WGS sequence"/>
</dbReference>
<dbReference type="EMBL" id="JAHRIN010008787">
    <property type="protein sequence ID" value="MEQ2193927.1"/>
    <property type="molecule type" value="Genomic_DNA"/>
</dbReference>
<accession>A0ABV0QEV0</accession>
<sequence>GVVCAWSVVSVGWRCQVRPSGSKTTTCVKSASNTAAQCVVFAAKIPTHLSGYSVAAYATGQFGTLEKTPSQVFMAETHLSSNPATKPTAVSHQAAENELGSKQEPSEEEELLKSGSVEEPFGKDAQKPPDFSDSVDKRELSSIDDKPKGGRCQDPQSPFTISLLTDTQETLSAMDVETRLLPQSEDEDEDDEQMKGHHLDIKQELQGVKPELLLDEMSSSSGFLGSPGEPDPQLSMELGLVPVGPSHADNLTETDDSLPFEALRSDREKVKRRGSPGQPQFYRLEGVWLTESGMSLLRSISMSPLHKRRQRRSRLGTLCCDGGPDGMDMREVEGDGEDGRG</sequence>
<feature type="compositionally biased region" description="Basic and acidic residues" evidence="1">
    <location>
        <begin position="134"/>
        <end position="148"/>
    </location>
</feature>